<dbReference type="Gene3D" id="3.10.10.10">
    <property type="entry name" value="HIV Type 1 Reverse Transcriptase, subunit A, domain 1"/>
    <property type="match status" value="1"/>
</dbReference>
<organism evidence="2 3">
    <name type="scientific">Carpediemonas membranifera</name>
    <dbReference type="NCBI Taxonomy" id="201153"/>
    <lineage>
        <taxon>Eukaryota</taxon>
        <taxon>Metamonada</taxon>
        <taxon>Carpediemonas-like organisms</taxon>
        <taxon>Carpediemonas</taxon>
    </lineage>
</organism>
<evidence type="ECO:0000256" key="1">
    <source>
        <dbReference type="SAM" id="MobiDB-lite"/>
    </source>
</evidence>
<reference evidence="2" key="1">
    <citation type="submission" date="2021-05" db="EMBL/GenBank/DDBJ databases">
        <title>A free-living protist that lacks canonical eukaryotic 1 DNA replication and segregation systems.</title>
        <authorList>
            <person name="Salas-Leiva D.E."/>
            <person name="Tromer E.C."/>
            <person name="Curtis B.A."/>
            <person name="Jerlstrom-Hultqvist J."/>
            <person name="Kolisko M."/>
            <person name="Yi Z."/>
            <person name="Salas-Leiva J.S."/>
            <person name="Gallot-Lavallee L."/>
            <person name="Kops G.J.P.L."/>
            <person name="Archibald J.M."/>
            <person name="Simpson A.G.B."/>
            <person name="Roger A.J."/>
        </authorList>
    </citation>
    <scope>NUCLEOTIDE SEQUENCE</scope>
    <source>
        <strain evidence="2">BICM</strain>
    </source>
</reference>
<protein>
    <submittedName>
        <fullName evidence="2">Uncharacterized protein</fullName>
    </submittedName>
</protein>
<evidence type="ECO:0000313" key="3">
    <source>
        <dbReference type="Proteomes" id="UP000717585"/>
    </source>
</evidence>
<evidence type="ECO:0000313" key="2">
    <source>
        <dbReference type="EMBL" id="KAG9394642.1"/>
    </source>
</evidence>
<gene>
    <name evidence="2" type="ORF">J8273_3896</name>
</gene>
<feature type="compositionally biased region" description="Polar residues" evidence="1">
    <location>
        <begin position="309"/>
        <end position="327"/>
    </location>
</feature>
<dbReference type="AlphaFoldDB" id="A0A8J6E4L6"/>
<sequence length="635" mass="69796">MQSDYDARIAALEETIGNLVTLVSSLAKKPDVRAHDVPDSDSTLDSSCLESFETIFKLFPCDFKPGSIERQIFHCALPSSKEGWFRLILDYDAHLIKHPNVASIAASLLPHLGTISLLPQFTRVSAVLKLAQGKEAYVTPESEVTYTQARDSLNEALNSLISQAVLPDDNLIVEAWLSKFLEAAKPSATANSIALAKFAHRVSLIVRILGMRDSYSEKALSSVIKATLPKTLQAHWSRIARLGKSAFDEILADMVANEERLEDARVLVDTRARLIEFETSSTVKPDSSSAKKPEPFVPTVKPKPEVHQTGPSSAQTQVVAPTGQTSAKGSSTVIADLTDKSVSPGEGFVWCPFHKKWGKHSTDKCYLNPNPPERGHSNAIGTHSQPANVVITIDGHETHLPALADQCSEASYLRLREWSDMTKDLFPATRPSGHIMISANNSETMALFDAKLLITHKRPGCVPSAISETCVVHVMPDLNVPLILSEEISSHLGLLNPDAVTLGRPETSDASHDPLADIPSSVDSLIETATADTIPAIKQRVCSLLNRYRELFEKPDSLPAKARPMIVRLREGAEPVAAKPYNMSKPLREMTDDIIDDLLARDIIERSSSPWASPLSMFTRRIRREWSWIMFKSTP</sequence>
<proteinExistence type="predicted"/>
<feature type="region of interest" description="Disordered" evidence="1">
    <location>
        <begin position="281"/>
        <end position="327"/>
    </location>
</feature>
<name>A0A8J6E4L6_9EUKA</name>
<keyword evidence="3" id="KW-1185">Reference proteome</keyword>
<comment type="caution">
    <text evidence="2">The sequence shown here is derived from an EMBL/GenBank/DDBJ whole genome shotgun (WGS) entry which is preliminary data.</text>
</comment>
<dbReference type="Proteomes" id="UP000717585">
    <property type="component" value="Unassembled WGS sequence"/>
</dbReference>
<dbReference type="EMBL" id="JAHDYR010000014">
    <property type="protein sequence ID" value="KAG9394642.1"/>
    <property type="molecule type" value="Genomic_DNA"/>
</dbReference>
<accession>A0A8J6E4L6</accession>
<dbReference type="InterPro" id="IPR043502">
    <property type="entry name" value="DNA/RNA_pol_sf"/>
</dbReference>
<dbReference type="SUPFAM" id="SSF56672">
    <property type="entry name" value="DNA/RNA polymerases"/>
    <property type="match status" value="1"/>
</dbReference>